<accession>A0A0R3TJA2</accession>
<sequence length="102" mass="11212">MTRIPTGDLYISLLTGSTLSSGVRKKDNTSVASIQTSYASHMNSTAHHTGALQKHMRTIPPSLKMDQQVREYITRVLGEQDIPPKAGQICLNMSIQLTTSVR</sequence>
<keyword evidence="2" id="KW-1185">Reference proteome</keyword>
<dbReference type="Proteomes" id="UP000278807">
    <property type="component" value="Unassembled WGS sequence"/>
</dbReference>
<name>A0A0R3TJA2_RODNA</name>
<gene>
    <name evidence="1" type="ORF">HNAJ_LOCUS7139</name>
</gene>
<dbReference type="EMBL" id="UZAE01010927">
    <property type="protein sequence ID" value="VDO02999.1"/>
    <property type="molecule type" value="Genomic_DNA"/>
</dbReference>
<protein>
    <submittedName>
        <fullName evidence="1 3">Uncharacterized protein</fullName>
    </submittedName>
</protein>
<evidence type="ECO:0000313" key="3">
    <source>
        <dbReference type="WBParaSite" id="HNAJ_0000714301-mRNA-1"/>
    </source>
</evidence>
<organism evidence="3">
    <name type="scientific">Rodentolepis nana</name>
    <name type="common">Dwarf tapeworm</name>
    <name type="synonym">Hymenolepis nana</name>
    <dbReference type="NCBI Taxonomy" id="102285"/>
    <lineage>
        <taxon>Eukaryota</taxon>
        <taxon>Metazoa</taxon>
        <taxon>Spiralia</taxon>
        <taxon>Lophotrochozoa</taxon>
        <taxon>Platyhelminthes</taxon>
        <taxon>Cestoda</taxon>
        <taxon>Eucestoda</taxon>
        <taxon>Cyclophyllidea</taxon>
        <taxon>Hymenolepididae</taxon>
        <taxon>Rodentolepis</taxon>
    </lineage>
</organism>
<reference evidence="3" key="1">
    <citation type="submission" date="2017-02" db="UniProtKB">
        <authorList>
            <consortium name="WormBaseParasite"/>
        </authorList>
    </citation>
    <scope>IDENTIFICATION</scope>
</reference>
<dbReference type="AlphaFoldDB" id="A0A0R3TJA2"/>
<proteinExistence type="predicted"/>
<evidence type="ECO:0000313" key="1">
    <source>
        <dbReference type="EMBL" id="VDO02999.1"/>
    </source>
</evidence>
<reference evidence="1 2" key="2">
    <citation type="submission" date="2018-11" db="EMBL/GenBank/DDBJ databases">
        <authorList>
            <consortium name="Pathogen Informatics"/>
        </authorList>
    </citation>
    <scope>NUCLEOTIDE SEQUENCE [LARGE SCALE GENOMIC DNA]</scope>
</reference>
<evidence type="ECO:0000313" key="2">
    <source>
        <dbReference type="Proteomes" id="UP000278807"/>
    </source>
</evidence>
<dbReference type="WBParaSite" id="HNAJ_0000714301-mRNA-1">
    <property type="protein sequence ID" value="HNAJ_0000714301-mRNA-1"/>
    <property type="gene ID" value="HNAJ_0000714301"/>
</dbReference>